<dbReference type="SUPFAM" id="SSF56112">
    <property type="entry name" value="Protein kinase-like (PK-like)"/>
    <property type="match status" value="2"/>
</dbReference>
<keyword evidence="6" id="KW-0597">Phosphoprotein</keyword>
<keyword evidence="9 20" id="KW-0732">Signal</keyword>
<reference evidence="22" key="1">
    <citation type="submission" date="2020-06" db="EMBL/GenBank/DDBJ databases">
        <authorList>
            <person name="Li T."/>
            <person name="Hu X."/>
            <person name="Zhang T."/>
            <person name="Song X."/>
            <person name="Zhang H."/>
            <person name="Dai N."/>
            <person name="Sheng W."/>
            <person name="Hou X."/>
            <person name="Wei L."/>
        </authorList>
    </citation>
    <scope>NUCLEOTIDE SEQUENCE</scope>
    <source>
        <strain evidence="22">KEN1</strain>
        <tissue evidence="22">Leaf</tissue>
    </source>
</reference>
<dbReference type="InterPro" id="IPR017441">
    <property type="entry name" value="Protein_kinase_ATP_BS"/>
</dbReference>
<keyword evidence="8 19" id="KW-0812">Transmembrane</keyword>
<dbReference type="PANTHER" id="PTHR47983:SF3">
    <property type="entry name" value="OS05G0135800 PROTEIN"/>
    <property type="match status" value="1"/>
</dbReference>
<feature type="chain" id="PRO_5043991301" evidence="20">
    <location>
        <begin position="22"/>
        <end position="1163"/>
    </location>
</feature>
<evidence type="ECO:0000256" key="11">
    <source>
        <dbReference type="ARBA" id="ARBA00022777"/>
    </source>
</evidence>
<dbReference type="Pfam" id="PF07714">
    <property type="entry name" value="PK_Tyr_Ser-Thr"/>
    <property type="match status" value="2"/>
</dbReference>
<dbReference type="FunFam" id="1.10.510.10:FF:000195">
    <property type="entry name" value="pto-interacting protein 1"/>
    <property type="match status" value="1"/>
</dbReference>
<dbReference type="InterPro" id="IPR052101">
    <property type="entry name" value="Plant_StressResp_Kinase"/>
</dbReference>
<evidence type="ECO:0000256" key="3">
    <source>
        <dbReference type="ARBA" id="ARBA00010217"/>
    </source>
</evidence>
<feature type="region of interest" description="Disordered" evidence="18">
    <location>
        <begin position="791"/>
        <end position="818"/>
    </location>
</feature>
<dbReference type="Pfam" id="PF11721">
    <property type="entry name" value="Malectin"/>
    <property type="match status" value="1"/>
</dbReference>
<keyword evidence="13 19" id="KW-1133">Transmembrane helix</keyword>
<protein>
    <submittedName>
        <fullName evidence="22">Receptor-like protein kinase FERONIA</fullName>
    </submittedName>
</protein>
<evidence type="ECO:0000256" key="2">
    <source>
        <dbReference type="ARBA" id="ARBA00008536"/>
    </source>
</evidence>
<feature type="binding site" evidence="17">
    <location>
        <position position="493"/>
    </location>
    <ligand>
        <name>ATP</name>
        <dbReference type="ChEBI" id="CHEBI:30616"/>
    </ligand>
</feature>
<dbReference type="PROSITE" id="PS50011">
    <property type="entry name" value="PROTEIN_KINASE_DOM"/>
    <property type="match status" value="2"/>
</dbReference>
<dbReference type="GO" id="GO:0004674">
    <property type="term" value="F:protein serine/threonine kinase activity"/>
    <property type="evidence" value="ECO:0007669"/>
    <property type="project" value="UniProtKB-KW"/>
</dbReference>
<evidence type="ECO:0000256" key="8">
    <source>
        <dbReference type="ARBA" id="ARBA00022692"/>
    </source>
</evidence>
<dbReference type="InterPro" id="IPR021720">
    <property type="entry name" value="Malectin_dom"/>
</dbReference>
<feature type="transmembrane region" description="Helical" evidence="19">
    <location>
        <begin position="407"/>
        <end position="427"/>
    </location>
</feature>
<feature type="binding site" evidence="17">
    <location>
        <position position="912"/>
    </location>
    <ligand>
        <name>ATP</name>
        <dbReference type="ChEBI" id="CHEBI:30616"/>
    </ligand>
</feature>
<keyword evidence="12 17" id="KW-0067">ATP-binding</keyword>
<dbReference type="PROSITE" id="PS00108">
    <property type="entry name" value="PROTEIN_KINASE_ST"/>
    <property type="match status" value="1"/>
</dbReference>
<keyword evidence="15 22" id="KW-0675">Receptor</keyword>
<keyword evidence="7" id="KW-0808">Transferase</keyword>
<evidence type="ECO:0000256" key="9">
    <source>
        <dbReference type="ARBA" id="ARBA00022729"/>
    </source>
</evidence>
<dbReference type="InterPro" id="IPR001245">
    <property type="entry name" value="Ser-Thr/Tyr_kinase_cat_dom"/>
</dbReference>
<evidence type="ECO:0000256" key="16">
    <source>
        <dbReference type="ARBA" id="ARBA00023180"/>
    </source>
</evidence>
<evidence type="ECO:0000256" key="6">
    <source>
        <dbReference type="ARBA" id="ARBA00022553"/>
    </source>
</evidence>
<dbReference type="CDD" id="cd14066">
    <property type="entry name" value="STKc_IRAK"/>
    <property type="match status" value="1"/>
</dbReference>
<keyword evidence="14 19" id="KW-0472">Membrane</keyword>
<gene>
    <name evidence="22" type="ORF">Slati_3558700</name>
</gene>
<keyword evidence="16" id="KW-0325">Glycoprotein</keyword>
<feature type="compositionally biased region" description="Polar residues" evidence="18">
    <location>
        <begin position="791"/>
        <end position="802"/>
    </location>
</feature>
<dbReference type="FunFam" id="3.30.200.20:FF:000039">
    <property type="entry name" value="receptor-like protein kinase FERONIA"/>
    <property type="match status" value="1"/>
</dbReference>
<dbReference type="AlphaFoldDB" id="A0AAW2UJC5"/>
<keyword evidence="11 22" id="KW-0418">Kinase</keyword>
<dbReference type="GO" id="GO:0002229">
    <property type="term" value="P:defense response to oomycetes"/>
    <property type="evidence" value="ECO:0007669"/>
    <property type="project" value="UniProtKB-ARBA"/>
</dbReference>
<dbReference type="Gene3D" id="2.60.120.430">
    <property type="entry name" value="Galactose-binding lectin"/>
    <property type="match status" value="2"/>
</dbReference>
<accession>A0AAW2UJC5</accession>
<dbReference type="Gene3D" id="3.30.200.20">
    <property type="entry name" value="Phosphorylase Kinase, domain 1"/>
    <property type="match status" value="2"/>
</dbReference>
<dbReference type="PROSITE" id="PS00107">
    <property type="entry name" value="PROTEIN_KINASE_ATP"/>
    <property type="match status" value="2"/>
</dbReference>
<evidence type="ECO:0000256" key="19">
    <source>
        <dbReference type="SAM" id="Phobius"/>
    </source>
</evidence>
<evidence type="ECO:0000313" key="22">
    <source>
        <dbReference type="EMBL" id="KAL0417268.1"/>
    </source>
</evidence>
<evidence type="ECO:0000256" key="12">
    <source>
        <dbReference type="ARBA" id="ARBA00022840"/>
    </source>
</evidence>
<organism evidence="22">
    <name type="scientific">Sesamum latifolium</name>
    <dbReference type="NCBI Taxonomy" id="2727402"/>
    <lineage>
        <taxon>Eukaryota</taxon>
        <taxon>Viridiplantae</taxon>
        <taxon>Streptophyta</taxon>
        <taxon>Embryophyta</taxon>
        <taxon>Tracheophyta</taxon>
        <taxon>Spermatophyta</taxon>
        <taxon>Magnoliopsida</taxon>
        <taxon>eudicotyledons</taxon>
        <taxon>Gunneridae</taxon>
        <taxon>Pentapetalae</taxon>
        <taxon>asterids</taxon>
        <taxon>lamiids</taxon>
        <taxon>Lamiales</taxon>
        <taxon>Pedaliaceae</taxon>
        <taxon>Sesamum</taxon>
    </lineage>
</organism>
<feature type="signal peptide" evidence="20">
    <location>
        <begin position="1"/>
        <end position="21"/>
    </location>
</feature>
<dbReference type="GO" id="GO:0005886">
    <property type="term" value="C:plasma membrane"/>
    <property type="evidence" value="ECO:0007669"/>
    <property type="project" value="UniProtKB-SubCell"/>
</dbReference>
<evidence type="ECO:0000256" key="14">
    <source>
        <dbReference type="ARBA" id="ARBA00023136"/>
    </source>
</evidence>
<evidence type="ECO:0000256" key="15">
    <source>
        <dbReference type="ARBA" id="ARBA00023170"/>
    </source>
</evidence>
<dbReference type="GO" id="GO:0005524">
    <property type="term" value="F:ATP binding"/>
    <property type="evidence" value="ECO:0007669"/>
    <property type="project" value="UniProtKB-UniRule"/>
</dbReference>
<dbReference type="FunFam" id="1.10.510.10:FF:000240">
    <property type="entry name" value="Lectin-domain containing receptor kinase A4.3"/>
    <property type="match status" value="1"/>
</dbReference>
<evidence type="ECO:0000256" key="13">
    <source>
        <dbReference type="ARBA" id="ARBA00022989"/>
    </source>
</evidence>
<dbReference type="SMART" id="SM00220">
    <property type="entry name" value="S_TKc"/>
    <property type="match status" value="2"/>
</dbReference>
<dbReference type="PANTHER" id="PTHR47983">
    <property type="entry name" value="PTO-INTERACTING PROTEIN 1-LIKE"/>
    <property type="match status" value="1"/>
</dbReference>
<keyword evidence="10 17" id="KW-0547">Nucleotide-binding</keyword>
<comment type="caution">
    <text evidence="22">The sequence shown here is derived from an EMBL/GenBank/DDBJ whole genome shotgun (WGS) entry which is preliminary data.</text>
</comment>
<evidence type="ECO:0000256" key="17">
    <source>
        <dbReference type="PROSITE-ProRule" id="PRU10141"/>
    </source>
</evidence>
<feature type="domain" description="Protein kinase" evidence="21">
    <location>
        <begin position="883"/>
        <end position="1162"/>
    </location>
</feature>
<dbReference type="InterPro" id="IPR008271">
    <property type="entry name" value="Ser/Thr_kinase_AS"/>
</dbReference>
<comment type="similarity">
    <text evidence="3">In the C-terminal section; belongs to the protein kinase superfamily. Ser/Thr protein kinase family.</text>
</comment>
<comment type="similarity">
    <text evidence="2">In the N-terminal section; belongs to the leguminous lectin family.</text>
</comment>
<dbReference type="FunFam" id="2.60.120.430:FF:000003">
    <property type="entry name" value="FERONIA receptor-like kinase"/>
    <property type="match status" value="1"/>
</dbReference>
<evidence type="ECO:0000256" key="4">
    <source>
        <dbReference type="ARBA" id="ARBA00022475"/>
    </source>
</evidence>
<evidence type="ECO:0000256" key="10">
    <source>
        <dbReference type="ARBA" id="ARBA00022741"/>
    </source>
</evidence>
<evidence type="ECO:0000256" key="18">
    <source>
        <dbReference type="SAM" id="MobiDB-lite"/>
    </source>
</evidence>
<dbReference type="EMBL" id="JACGWN010000012">
    <property type="protein sequence ID" value="KAL0417268.1"/>
    <property type="molecule type" value="Genomic_DNA"/>
</dbReference>
<proteinExistence type="inferred from homology"/>
<dbReference type="InterPro" id="IPR011009">
    <property type="entry name" value="Kinase-like_dom_sf"/>
</dbReference>
<evidence type="ECO:0000256" key="5">
    <source>
        <dbReference type="ARBA" id="ARBA00022527"/>
    </source>
</evidence>
<evidence type="ECO:0000256" key="1">
    <source>
        <dbReference type="ARBA" id="ARBA00004251"/>
    </source>
</evidence>
<name>A0AAW2UJC5_9LAMI</name>
<sequence>MHLYPVSVALLFLCFITFIFATNNPTPSTGDVSINCGSSGASAARDGREWLGDVHPKFSSSVQMEDSSTTSTVIHKLISADDPVPHKTARLSRSRFSYAFQVNPGQKVLRLHFNPAQYKGFKSFKDLFSVEVGPFTLLSNFSASLFANALGVNSFVKEFGINIEDNQQYLNIIFTPENSQSLDTYAFINGIEIMSVPASLSYYYGGDIGVQVVGKSPVYVDSSTAHEIIHRLNIKQDSISSTANNIGNMFGIWENGPNRKAREIKNITWKVPVDVGFKYLVRLHFSEIGFKMAEIGGLIYKVHINEIIVNTNIDIVTEKDDESSIPWYRDYIVMMKGRKQEGKRELLICLESNDEFMDERGPLKGFEIMKLSNPDNSLSSPHPLAPARDSSHWIVKNLVKVLGWRNIIATLTIIGLALVNISIYTLLQIWEASRTKEENKPSAKAERLCRRFSLAEMQLATRNFSDAHLIGKGGFGKVYKGLIDNGRETVAIKRQKSNSKQGAREFLTEIETLTELRHVNLVSLIGYCNEHAEMILVYEYMASGTLGDHLYKLARKSENGSSLTWKQRLNICIGAGRGLDYLHTGHPLIHRDVKASNILLDENFIAKVSDFGLAKHLSRSRLESHISTKVKGTFGYLDPNYLTTGKLTKSSDTYAFGVVLFEVLSGRPALDPSVPVYEQNLTKWARENISKGKADQIVAPNLRSEISENSLKAFVGVAERCLHDEPKKRPTMAQVVLQLEFALEQQESSKSPVTKGITGDVDGIHSHDNKTNFVVSTRELATASADVQNLTPPLKEQTTSKVVNPEPPSGRKDGGKATAHKPLRIWLWDGFWNRVKPSGKDELLISDYHTTETMQKYKEMFNMPPIAVPAIPLDELKDITDNFGLNCLLGEGMYGRVYHGVLKSGQAAAIKKLDSGNQPDQEFLAMVSLKSSIKHENLVQLLGYGVDGGLHALAYEYAPNGSLHDILHGTKGVKGAEPRPVLPWAQRVKIAVGAAKGLEYIHEKAQIHCDIKSSNVLLFDDCSVAKIADFGFSSNQQPKMAALLKSTRILGTFGYHAPEYAMTGQLSSKSDIFTFGVVLLELLTGREPIDVTLPRGQQSLVTWATPKLSEDKVKQCIDPRLNGEYPPKAAAKMAAVVALCLQYEAEFRPNMIIVVKALQPLLN</sequence>
<evidence type="ECO:0000256" key="7">
    <source>
        <dbReference type="ARBA" id="ARBA00022679"/>
    </source>
</evidence>
<keyword evidence="4" id="KW-1003">Cell membrane</keyword>
<dbReference type="Gene3D" id="1.10.510.10">
    <property type="entry name" value="Transferase(Phosphotransferase) domain 1"/>
    <property type="match status" value="2"/>
</dbReference>
<reference evidence="22" key="2">
    <citation type="journal article" date="2024" name="Plant">
        <title>Genomic evolution and insights into agronomic trait innovations of Sesamum species.</title>
        <authorList>
            <person name="Miao H."/>
            <person name="Wang L."/>
            <person name="Qu L."/>
            <person name="Liu H."/>
            <person name="Sun Y."/>
            <person name="Le M."/>
            <person name="Wang Q."/>
            <person name="Wei S."/>
            <person name="Zheng Y."/>
            <person name="Lin W."/>
            <person name="Duan Y."/>
            <person name="Cao H."/>
            <person name="Xiong S."/>
            <person name="Wang X."/>
            <person name="Wei L."/>
            <person name="Li C."/>
            <person name="Ma Q."/>
            <person name="Ju M."/>
            <person name="Zhao R."/>
            <person name="Li G."/>
            <person name="Mu C."/>
            <person name="Tian Q."/>
            <person name="Mei H."/>
            <person name="Zhang T."/>
            <person name="Gao T."/>
            <person name="Zhang H."/>
        </authorList>
    </citation>
    <scope>NUCLEOTIDE SEQUENCE</scope>
    <source>
        <strain evidence="22">KEN1</strain>
    </source>
</reference>
<feature type="domain" description="Protein kinase" evidence="21">
    <location>
        <begin position="464"/>
        <end position="742"/>
    </location>
</feature>
<evidence type="ECO:0000256" key="20">
    <source>
        <dbReference type="SAM" id="SignalP"/>
    </source>
</evidence>
<comment type="subcellular location">
    <subcellularLocation>
        <location evidence="1">Cell membrane</location>
        <topology evidence="1">Single-pass type I membrane protein</topology>
    </subcellularLocation>
</comment>
<keyword evidence="5" id="KW-0723">Serine/threonine-protein kinase</keyword>
<dbReference type="InterPro" id="IPR000719">
    <property type="entry name" value="Prot_kinase_dom"/>
</dbReference>
<evidence type="ECO:0000259" key="21">
    <source>
        <dbReference type="PROSITE" id="PS50011"/>
    </source>
</evidence>